<dbReference type="PROSITE" id="PS50097">
    <property type="entry name" value="BTB"/>
    <property type="match status" value="1"/>
</dbReference>
<evidence type="ECO:0000313" key="13">
    <source>
        <dbReference type="Proteomes" id="UP000319919"/>
    </source>
</evidence>
<dbReference type="EMBL" id="KX764644">
    <property type="protein sequence ID" value="AOO78738.1"/>
    <property type="molecule type" value="Genomic_DNA"/>
</dbReference>
<dbReference type="InterPro" id="IPR000210">
    <property type="entry name" value="BTB/POZ_dom"/>
</dbReference>
<evidence type="ECO:0000313" key="11">
    <source>
        <dbReference type="Proteomes" id="UP000156762"/>
    </source>
</evidence>
<dbReference type="EMBL" id="MG972412">
    <property type="protein sequence ID" value="AVR51456.1"/>
    <property type="molecule type" value="Genomic_DNA"/>
</dbReference>
<evidence type="ECO:0000313" key="10">
    <source>
        <dbReference type="EMBL" id="QOQ86140.1"/>
    </source>
</evidence>
<proteinExistence type="predicted"/>
<name>A0A1C9HI36_LSDV</name>
<dbReference type="Proteomes" id="UP000319782">
    <property type="component" value="Segment"/>
</dbReference>
<reference evidence="5" key="2">
    <citation type="submission" date="2016-08" db="EMBL/GenBank/DDBJ databases">
        <title>Complete Genome Sequences of the Neethling-like Lumpy Skin Disease Virus Strains from Three Commercial Live Attenuated Vaccines.</title>
        <authorList>
            <person name="Mathijs E."/>
            <person name="Vandenbussche F."/>
            <person name="Haegeman A."/>
            <person name="King A."/>
            <person name="Van Borm S."/>
            <person name="De Clercq K."/>
        </authorList>
    </citation>
    <scope>NUCLEOTIDE SEQUENCE</scope>
    <source>
        <strain evidence="4">Neethling-Herbivac vaccine</strain>
        <strain evidence="5">Neethling-LSD vaccine-OBP</strain>
        <strain evidence="3">SIS-Lumpyvax vaccine</strain>
    </source>
</reference>
<reference evidence="6" key="4">
    <citation type="submission" date="2018-02" db="EMBL/GenBank/DDBJ databases">
        <title>Lumpy skin disease vaccine virus from skin biopsies.</title>
        <authorList>
            <person name="Lojkic I."/>
            <person name="Simic I."/>
            <person name="Kresic N."/>
            <person name="Bedekovic T."/>
        </authorList>
    </citation>
    <scope>NUCLEOTIDE SEQUENCE [LARGE SCALE GENOMIC DNA]</scope>
    <source>
        <strain evidence="6">Cro2016</strain>
    </source>
</reference>
<dbReference type="Proteomes" id="UP000315615">
    <property type="component" value="Segment"/>
</dbReference>
<dbReference type="Proteomes" id="UP000156762">
    <property type="component" value="Segment"/>
</dbReference>
<dbReference type="Proteomes" id="UP000593826">
    <property type="component" value="Segment"/>
</dbReference>
<reference evidence="12" key="3">
    <citation type="submission" date="2016-08" db="EMBL/GenBank/DDBJ databases">
        <title>Complete Genome Sequences of the Neethling-like Lumpy Skin Disease Virus Strains from Three Commercial Live Attenuated Vaccines.</title>
        <authorList>
            <person name="Mathijs E."/>
            <person name="Vandenbussche F."/>
            <person name="Haegeman A."/>
            <person name="Potgieter C."/>
            <person name="Maartens L."/>
            <person name="Van Borm S."/>
            <person name="De Clercq K."/>
        </authorList>
    </citation>
    <scope>NUCLEOTIDE SEQUENCE [LARGE SCALE GENOMIC DNA]</scope>
    <source>
        <strain evidence="12">Neethling-Herbivac vaccine</strain>
    </source>
</reference>
<evidence type="ECO:0000313" key="7">
    <source>
        <dbReference type="EMBL" id="AYV61152.1"/>
    </source>
</evidence>
<dbReference type="Proteomes" id="UP000516244">
    <property type="component" value="Segment"/>
</dbReference>
<evidence type="ECO:0000313" key="12">
    <source>
        <dbReference type="Proteomes" id="UP000319782"/>
    </source>
</evidence>
<dbReference type="EMBL" id="KX764643">
    <property type="protein sequence ID" value="AOO78579.1"/>
    <property type="molecule type" value="Genomic_DNA"/>
</dbReference>
<dbReference type="EMBL" id="MH646674">
    <property type="protein sequence ID" value="AYV61152.1"/>
    <property type="molecule type" value="Genomic_DNA"/>
</dbReference>
<gene>
    <name evidence="5" type="primary">LW019a_1</name>
    <name evidence="10" type="synonym">17</name>
    <name evidence="2" type="synonym">LW019a</name>
    <name evidence="6" type="synonym">LW019a 1</name>
    <name evidence="9" type="ORF">LSDV-Udmurtiya/2019-018</name>
    <name evidence="7" type="ORF">LW019b</name>
</gene>
<evidence type="ECO:0000313" key="9">
    <source>
        <dbReference type="EMBL" id="QNN94330.1"/>
    </source>
</evidence>
<organism evidence="5">
    <name type="scientific">Lumpy skin disease virus</name>
    <name type="common">LSDV</name>
    <dbReference type="NCBI Taxonomy" id="59509"/>
    <lineage>
        <taxon>Viruses</taxon>
        <taxon>Varidnaviria</taxon>
        <taxon>Bamfordvirae</taxon>
        <taxon>Nucleocytoviricota</taxon>
        <taxon>Pokkesviricetes</taxon>
        <taxon>Chitovirales</taxon>
        <taxon>Poxviridae</taxon>
        <taxon>Chordopoxvirinae</taxon>
        <taxon>Capripoxvirus</taxon>
        <taxon>Capripoxvirus lumpyskinpox</taxon>
    </lineage>
</organism>
<reference evidence="9 14" key="7">
    <citation type="journal article" date="2020" name="Arch. Virol.">
        <title>Full-length genome characterization of a novel recombinant vaccine-like lumpy skin disease virus strain detected during the climatic winter in Russia, 2019.</title>
        <authorList>
            <person name="Sprygin A."/>
            <person name="Van Schalkwyk A."/>
            <person name="Shumilova I."/>
            <person name="Nesterov A."/>
            <person name="Kononova S."/>
            <person name="Prutnikov P."/>
            <person name="Byadovskaya O."/>
            <person name="Kononov A."/>
        </authorList>
    </citation>
    <scope>NUCLEOTIDE SEQUENCE [LARGE SCALE GENOMIC DNA]</scope>
    <source>
        <strain evidence="9">LSDV/Russia/Udmurtiya/2019</strain>
    </source>
</reference>
<dbReference type="EMBL" id="MT992618">
    <property type="protein sequence ID" value="QOQ86140.1"/>
    <property type="molecule type" value="Genomic_DNA"/>
</dbReference>
<reference evidence="2 11" key="1">
    <citation type="journal article" date="2003" name="Arch. Virol.">
        <title>Comparative sequence analysis of the South African vaccine strain and two virulent field isolates of Lumpy skin disease virus.</title>
        <authorList>
            <person name="Kara P.D."/>
            <person name="Afonso C.L."/>
            <person name="Wallace D.B."/>
            <person name="Kutish G.F."/>
            <person name="Abolnik C."/>
            <person name="Lu Z."/>
            <person name="Vreede F.T."/>
            <person name="Taljaard L.C.F."/>
            <person name="Zsak A."/>
            <person name="Viljoen G.J."/>
            <person name="Rock D.L."/>
        </authorList>
    </citation>
    <scope>NUCLEOTIDE SEQUENCE [LARGE SCALE GENOMIC DNA]</scope>
    <source>
        <strain evidence="2">Neethling vaccine LW 1959</strain>
    </source>
</reference>
<evidence type="ECO:0000313" key="4">
    <source>
        <dbReference type="EMBL" id="AOO78738.1"/>
    </source>
</evidence>
<accession>Q8JTX5</accession>
<dbReference type="SUPFAM" id="SSF54695">
    <property type="entry name" value="POZ domain"/>
    <property type="match status" value="1"/>
</dbReference>
<evidence type="ECO:0000259" key="1">
    <source>
        <dbReference type="PROSITE" id="PS50097"/>
    </source>
</evidence>
<reference evidence="7" key="5">
    <citation type="submission" date="2018-07" db="EMBL/GenBank/DDBJ databases">
        <title>Analysis and insights into recombination signals in the lumpy skin disease virus recovered in Russia.</title>
        <authorList>
            <person name="Sprygin A."/>
            <person name="Babin Y."/>
            <person name="Byadovskaya O."/>
            <person name="Pestova Y."/>
            <person name="van Schalkwyk A."/>
            <person name="Kononova S."/>
            <person name="Shumilova I."/>
            <person name="Nesterov A."/>
            <person name="Wallace D."/>
            <person name="Kononov A."/>
        </authorList>
    </citation>
    <scope>NUCLEOTIDE SEQUENCE [LARGE SCALE GENOMIC DNA]</scope>
    <source>
        <strain evidence="7">LSDV/Russia/Saratov/2017</strain>
    </source>
</reference>
<reference evidence="10" key="8">
    <citation type="submission" date="2020-09" db="EMBL/GenBank/DDBJ databases">
        <authorList>
            <person name="Amirgazin A."/>
            <person name="Ragatova A."/>
        </authorList>
    </citation>
    <scope>NUCLEOTIDE SEQUENCE [LARGE SCALE GENOMIC DNA]</scope>
    <source>
        <strain evidence="10">KZ-Kostanay-2018</strain>
    </source>
</reference>
<evidence type="ECO:0000313" key="6">
    <source>
        <dbReference type="EMBL" id="AVR51456.1"/>
    </source>
</evidence>
<dbReference type="Gene3D" id="3.30.710.10">
    <property type="entry name" value="Potassium Channel Kv1.1, Chain A"/>
    <property type="match status" value="1"/>
</dbReference>
<dbReference type="EMBL" id="KX764645">
    <property type="protein sequence ID" value="AOO78896.1"/>
    <property type="molecule type" value="Genomic_DNA"/>
</dbReference>
<evidence type="ECO:0000313" key="8">
    <source>
        <dbReference type="EMBL" id="QBF55496.1"/>
    </source>
</evidence>
<dbReference type="SMART" id="SM00225">
    <property type="entry name" value="BTB"/>
    <property type="match status" value="1"/>
</dbReference>
<sequence length="150" mass="17663">MTLKRYINKEYVEELKYMLLKNDYDRILIFTIGGISQTRKDIFEISSNYFKKAIKKYSNEVKLPFKYKPFTYVLEYINTGYITLNSKNVVDIFSISNVIEIKFIMDACTDFMINYIDDSNCVDILEDLICMVVTMCTMLQINILKKGLCI</sequence>
<protein>
    <submittedName>
        <fullName evidence="5">Kelch-like protein</fullName>
    </submittedName>
    <submittedName>
        <fullName evidence="8">LS019b</fullName>
    </submittedName>
</protein>
<dbReference type="EMBL" id="AF409138">
    <property type="protein sequence ID" value="AAN02744.1"/>
    <property type="molecule type" value="Genomic_DNA"/>
</dbReference>
<dbReference type="Pfam" id="PF00651">
    <property type="entry name" value="BTB"/>
    <property type="match status" value="1"/>
</dbReference>
<organismHost>
    <name type="scientific">Bos taurus</name>
    <name type="common">Bovine</name>
    <dbReference type="NCBI Taxonomy" id="9913"/>
</organismHost>
<evidence type="ECO:0000313" key="3">
    <source>
        <dbReference type="EMBL" id="AOO78579.1"/>
    </source>
</evidence>
<accession>A0A1C9HI36</accession>
<dbReference type="Proteomes" id="UP000317245">
    <property type="component" value="Segment"/>
</dbReference>
<dbReference type="Proteomes" id="UP000319919">
    <property type="component" value="Segment"/>
</dbReference>
<reference evidence="8 13" key="6">
    <citation type="submission" date="2019-01" db="EMBL/GenBank/DDBJ databases">
        <title>The Complete Genome Sequence of the Lumpy Skin Disease Virus Vaccine, Herbivac LS, Reveals a Mutation in the Superoxide Dismutase Gene Homolog.</title>
        <authorList>
            <person name="Douglass N."/>
            <person name="Van der Walt A."/>
            <person name="Omar R."/>
            <person name="Williamson A.-L."/>
        </authorList>
    </citation>
    <scope>NUCLEOTIDE SEQUENCE [LARGE SCALE GENOMIC DNA]</scope>
    <source>
        <strain evidence="8 13">Herbivac LS</strain>
    </source>
</reference>
<evidence type="ECO:0000313" key="2">
    <source>
        <dbReference type="EMBL" id="AAN02744.1"/>
    </source>
</evidence>
<dbReference type="Proteomes" id="UP000318888">
    <property type="component" value="Segment"/>
</dbReference>
<dbReference type="Proteomes" id="UP000318810">
    <property type="component" value="Segment"/>
</dbReference>
<dbReference type="InterPro" id="IPR011333">
    <property type="entry name" value="SKP1/BTB/POZ_sf"/>
</dbReference>
<evidence type="ECO:0000313" key="14">
    <source>
        <dbReference type="Proteomes" id="UP000516244"/>
    </source>
</evidence>
<evidence type="ECO:0000313" key="5">
    <source>
        <dbReference type="EMBL" id="AOO78896.1"/>
    </source>
</evidence>
<feature type="domain" description="BTB" evidence="1">
    <location>
        <begin position="24"/>
        <end position="86"/>
    </location>
</feature>
<dbReference type="EMBL" id="MT134042">
    <property type="protein sequence ID" value="QNN94330.1"/>
    <property type="molecule type" value="Genomic_DNA"/>
</dbReference>
<dbReference type="EMBL" id="MK441838">
    <property type="protein sequence ID" value="QBF55496.1"/>
    <property type="molecule type" value="Genomic_DNA"/>
</dbReference>